<reference evidence="12" key="1">
    <citation type="journal article" date="2015" name="BMC Genomics">
        <title>Genomic and transcriptomic analysis of the endophytic fungus Pestalotiopsis fici reveals its lifestyle and high potential for synthesis of natural products.</title>
        <authorList>
            <person name="Wang X."/>
            <person name="Zhang X."/>
            <person name="Liu L."/>
            <person name="Xiang M."/>
            <person name="Wang W."/>
            <person name="Sun X."/>
            <person name="Che Y."/>
            <person name="Guo L."/>
            <person name="Liu G."/>
            <person name="Guo L."/>
            <person name="Wang C."/>
            <person name="Yin W.B."/>
            <person name="Stadler M."/>
            <person name="Zhang X."/>
            <person name="Liu X."/>
        </authorList>
    </citation>
    <scope>NUCLEOTIDE SEQUENCE [LARGE SCALE GENOMIC DNA]</scope>
    <source>
        <strain evidence="12">W106-1 / CGMCC3.15140</strain>
    </source>
</reference>
<keyword evidence="4" id="KW-0949">S-adenosyl-L-methionine</keyword>
<keyword evidence="6" id="KW-0804">Transcription</keyword>
<name>W3X9Q3_PESFW</name>
<dbReference type="OrthoDB" id="2013972at2759"/>
<evidence type="ECO:0000256" key="2">
    <source>
        <dbReference type="ARBA" id="ARBA00022603"/>
    </source>
</evidence>
<evidence type="ECO:0000313" key="12">
    <source>
        <dbReference type="Proteomes" id="UP000030651"/>
    </source>
</evidence>
<evidence type="ECO:0000256" key="4">
    <source>
        <dbReference type="ARBA" id="ARBA00022691"/>
    </source>
</evidence>
<comment type="subcellular location">
    <subcellularLocation>
        <location evidence="1">Nucleus</location>
    </subcellularLocation>
</comment>
<dbReference type="STRING" id="1229662.W3X9Q3"/>
<dbReference type="EMBL" id="KI912112">
    <property type="protein sequence ID" value="ETS81901.1"/>
    <property type="molecule type" value="Genomic_DNA"/>
</dbReference>
<dbReference type="GO" id="GO:0005634">
    <property type="term" value="C:nucleus"/>
    <property type="evidence" value="ECO:0007669"/>
    <property type="project" value="UniProtKB-SubCell"/>
</dbReference>
<keyword evidence="5" id="KW-0805">Transcription regulation</keyword>
<evidence type="ECO:0000256" key="7">
    <source>
        <dbReference type="ARBA" id="ARBA00023242"/>
    </source>
</evidence>
<dbReference type="HOGENOM" id="CLU_010595_2_0_1"/>
<dbReference type="InterPro" id="IPR029063">
    <property type="entry name" value="SAM-dependent_MTases_sf"/>
</dbReference>
<accession>W3X9Q3</accession>
<comment type="catalytic activity">
    <reaction evidence="9">
        <text>L-methionyl-[protein] + S-adenosyl-L-methionine = S-methyl-L-methionyl-[protein] + S-adenosyl-L-homocysteine</text>
        <dbReference type="Rhea" id="RHEA:60560"/>
        <dbReference type="Rhea" id="RHEA-COMP:12313"/>
        <dbReference type="Rhea" id="RHEA-COMP:15592"/>
        <dbReference type="ChEBI" id="CHEBI:16044"/>
        <dbReference type="ChEBI" id="CHEBI:57856"/>
        <dbReference type="ChEBI" id="CHEBI:59789"/>
        <dbReference type="ChEBI" id="CHEBI:142742"/>
    </reaction>
    <physiologicalReaction direction="left-to-right" evidence="9">
        <dbReference type="Rhea" id="RHEA:60561"/>
    </physiologicalReaction>
</comment>
<evidence type="ECO:0000256" key="10">
    <source>
        <dbReference type="SAM" id="MobiDB-lite"/>
    </source>
</evidence>
<sequence>MPQGAFNYNMEPSRPPLPPPEPQAPGQSPNAPWYAENGRFYATFHPGQYLMPIDENELDRMDIMHKFFTVARRQDARAGGLHEAKISSAEPRILDLGCGTGIWAIDMADSYQSGRVIGLDLNYSQPESIPATIEFRRQDIEEYPWGLEPDSFDLVHLQMLAGSIRDWPTLYKNALRHLKPGIGMIEHVEIDFHPLSGDNSLPQDSKLRFWFNELRSAFEQAGMPLSLEPAPESWLKQAGFEDIKRNIKEIPYHPWPSSELQKEIGRWLNMGMVQGIEAMSMAPLTRYKGYSAAQVRSLLDDVKREICTRSFRSHCTM</sequence>
<evidence type="ECO:0008006" key="13">
    <source>
        <dbReference type="Google" id="ProtNLM"/>
    </source>
</evidence>
<evidence type="ECO:0000256" key="1">
    <source>
        <dbReference type="ARBA" id="ARBA00004123"/>
    </source>
</evidence>
<dbReference type="GO" id="GO:0032259">
    <property type="term" value="P:methylation"/>
    <property type="evidence" value="ECO:0007669"/>
    <property type="project" value="UniProtKB-KW"/>
</dbReference>
<feature type="region of interest" description="Disordered" evidence="10">
    <location>
        <begin position="1"/>
        <end position="32"/>
    </location>
</feature>
<dbReference type="SUPFAM" id="SSF53335">
    <property type="entry name" value="S-adenosyl-L-methionine-dependent methyltransferases"/>
    <property type="match status" value="1"/>
</dbReference>
<evidence type="ECO:0000313" key="11">
    <source>
        <dbReference type="EMBL" id="ETS81901.1"/>
    </source>
</evidence>
<dbReference type="KEGG" id="pfy:PFICI_06903"/>
<feature type="compositionally biased region" description="Pro residues" evidence="10">
    <location>
        <begin position="13"/>
        <end position="23"/>
    </location>
</feature>
<dbReference type="Pfam" id="PF13489">
    <property type="entry name" value="Methyltransf_23"/>
    <property type="match status" value="1"/>
</dbReference>
<evidence type="ECO:0000256" key="3">
    <source>
        <dbReference type="ARBA" id="ARBA00022679"/>
    </source>
</evidence>
<dbReference type="OMA" id="CDFYAPF"/>
<dbReference type="GeneID" id="19271916"/>
<dbReference type="GO" id="GO:0008168">
    <property type="term" value="F:methyltransferase activity"/>
    <property type="evidence" value="ECO:0007669"/>
    <property type="project" value="UniProtKB-KW"/>
</dbReference>
<comment type="similarity">
    <text evidence="8">Belongs to the methyltransferase superfamily. LaeA methyltransferase family.</text>
</comment>
<dbReference type="eggNOG" id="ENOG502QQMC">
    <property type="taxonomic scope" value="Eukaryota"/>
</dbReference>
<keyword evidence="3" id="KW-0808">Transferase</keyword>
<dbReference type="Gene3D" id="3.40.50.150">
    <property type="entry name" value="Vaccinia Virus protein VP39"/>
    <property type="match status" value="1"/>
</dbReference>
<keyword evidence="2" id="KW-0489">Methyltransferase</keyword>
<dbReference type="Proteomes" id="UP000030651">
    <property type="component" value="Unassembled WGS sequence"/>
</dbReference>
<evidence type="ECO:0000256" key="8">
    <source>
        <dbReference type="ARBA" id="ARBA00038158"/>
    </source>
</evidence>
<evidence type="ECO:0000256" key="5">
    <source>
        <dbReference type="ARBA" id="ARBA00023015"/>
    </source>
</evidence>
<dbReference type="InParanoid" id="W3X9Q3"/>
<organism evidence="11 12">
    <name type="scientific">Pestalotiopsis fici (strain W106-1 / CGMCC3.15140)</name>
    <dbReference type="NCBI Taxonomy" id="1229662"/>
    <lineage>
        <taxon>Eukaryota</taxon>
        <taxon>Fungi</taxon>
        <taxon>Dikarya</taxon>
        <taxon>Ascomycota</taxon>
        <taxon>Pezizomycotina</taxon>
        <taxon>Sordariomycetes</taxon>
        <taxon>Xylariomycetidae</taxon>
        <taxon>Amphisphaeriales</taxon>
        <taxon>Sporocadaceae</taxon>
        <taxon>Pestalotiopsis</taxon>
    </lineage>
</organism>
<proteinExistence type="inferred from homology"/>
<dbReference type="PANTHER" id="PTHR43591">
    <property type="entry name" value="METHYLTRANSFERASE"/>
    <property type="match status" value="1"/>
</dbReference>
<dbReference type="CDD" id="cd02440">
    <property type="entry name" value="AdoMet_MTases"/>
    <property type="match status" value="1"/>
</dbReference>
<dbReference type="PANTHER" id="PTHR43591:SF30">
    <property type="entry name" value="PROTEIN-METHIONINE METHYLTRANSFERASE LAEA"/>
    <property type="match status" value="1"/>
</dbReference>
<gene>
    <name evidence="11" type="ORF">PFICI_06903</name>
</gene>
<keyword evidence="7" id="KW-0539">Nucleus</keyword>
<evidence type="ECO:0000256" key="9">
    <source>
        <dbReference type="ARBA" id="ARBA00047870"/>
    </source>
</evidence>
<keyword evidence="12" id="KW-1185">Reference proteome</keyword>
<protein>
    <recommendedName>
        <fullName evidence="13">Methyltransferase domain-containing protein</fullName>
    </recommendedName>
</protein>
<dbReference type="AlphaFoldDB" id="W3X9Q3"/>
<evidence type="ECO:0000256" key="6">
    <source>
        <dbReference type="ARBA" id="ARBA00023163"/>
    </source>
</evidence>
<dbReference type="RefSeq" id="XP_007833675.1">
    <property type="nucleotide sequence ID" value="XM_007835484.1"/>
</dbReference>